<reference evidence="6 7" key="1">
    <citation type="submission" date="2014-06" db="EMBL/GenBank/DDBJ databases">
        <title>Draft genome sequence of Paenibacillus sp. MSt1.</title>
        <authorList>
            <person name="Aw Y.K."/>
            <person name="Ong K.S."/>
            <person name="Gan H.M."/>
            <person name="Lee S.M."/>
        </authorList>
    </citation>
    <scope>NUCLEOTIDE SEQUENCE [LARGE SCALE GENOMIC DNA]</scope>
    <source>
        <strain evidence="6 7">MSt1</strain>
    </source>
</reference>
<keyword evidence="4" id="KW-0564">Palmitate</keyword>
<comment type="caution">
    <text evidence="6">The sequence shown here is derived from an EMBL/GenBank/DDBJ whole genome shotgun (WGS) entry which is preliminary data.</text>
</comment>
<keyword evidence="1" id="KW-1003">Cell membrane</keyword>
<sequence>MKVSGKRWKQISSLALVTALVAVTGCGDKSGGTGKEGAASGDSGKKQKISMMYPLYGNPPQKTEVWKKMEEAVGIEYESMAIPSAQYPEKLKASIAANSLPDITHYMSFPDPNFTQYAKQGAFLQLDDYIKDTKNLKNLPQSLWDFIKIDGKTYGIPRPAQMERAVVIRKDWLDNLGLPIPKTLDEFYDTAVKFAKNDPDKNGKEDTVGIVLNQTLGYHLDPVFMAFDTGNGWRKMEDGTLMNSSVTPQRKEALMWLAKLYKDGGIDKNFTVMKDNQMWETLESGKAGMFFGAQTSDYSRFVTNLKKVDPKAELIMIAPPVGKDGKTGFPDGVGMFGQFVLPANISKEKAKKAIELLDWQAGQEAHMLRKLGVEGVHHKKNADGTIEMIGDKYAQDGIAYLIWNVPNDPLVSVPLSAPKNIQEAVKNNLTVVSKLGVVSPAVAYMPSTNVSKNFADLDQLVRGLSVKMVIGEATDKDFDKFAAEWNKRGGEAWTKEVNEWYKQQKK</sequence>
<organism evidence="6 7">
    <name type="scientific">Paenibacillus tyrfis</name>
    <dbReference type="NCBI Taxonomy" id="1501230"/>
    <lineage>
        <taxon>Bacteria</taxon>
        <taxon>Bacillati</taxon>
        <taxon>Bacillota</taxon>
        <taxon>Bacilli</taxon>
        <taxon>Bacillales</taxon>
        <taxon>Paenibacillaceae</taxon>
        <taxon>Paenibacillus</taxon>
    </lineage>
</organism>
<keyword evidence="5" id="KW-0449">Lipoprotein</keyword>
<accession>A0A081P382</accession>
<keyword evidence="3" id="KW-0472">Membrane</keyword>
<evidence type="ECO:0000256" key="3">
    <source>
        <dbReference type="ARBA" id="ARBA00023136"/>
    </source>
</evidence>
<evidence type="ECO:0000256" key="1">
    <source>
        <dbReference type="ARBA" id="ARBA00022475"/>
    </source>
</evidence>
<dbReference type="InterPro" id="IPR050490">
    <property type="entry name" value="Bact_solute-bd_prot1"/>
</dbReference>
<keyword evidence="2" id="KW-0732">Signal</keyword>
<gene>
    <name evidence="6" type="ORF">ET33_05585</name>
</gene>
<evidence type="ECO:0000313" key="7">
    <source>
        <dbReference type="Proteomes" id="UP000028123"/>
    </source>
</evidence>
<dbReference type="EMBL" id="JNVM01000012">
    <property type="protein sequence ID" value="KEQ25155.1"/>
    <property type="molecule type" value="Genomic_DNA"/>
</dbReference>
<dbReference type="AlphaFoldDB" id="A0A081P382"/>
<dbReference type="PANTHER" id="PTHR43649:SF33">
    <property type="entry name" value="POLYGALACTURONAN_RHAMNOGALACTURONAN-BINDING PROTEIN YTCQ"/>
    <property type="match status" value="1"/>
</dbReference>
<proteinExistence type="predicted"/>
<evidence type="ECO:0000256" key="4">
    <source>
        <dbReference type="ARBA" id="ARBA00023139"/>
    </source>
</evidence>
<keyword evidence="7" id="KW-1185">Reference proteome</keyword>
<evidence type="ECO:0000313" key="6">
    <source>
        <dbReference type="EMBL" id="KEQ25155.1"/>
    </source>
</evidence>
<dbReference type="Gene3D" id="3.40.190.10">
    <property type="entry name" value="Periplasmic binding protein-like II"/>
    <property type="match status" value="2"/>
</dbReference>
<name>A0A081P382_9BACL</name>
<dbReference type="SUPFAM" id="SSF53850">
    <property type="entry name" value="Periplasmic binding protein-like II"/>
    <property type="match status" value="1"/>
</dbReference>
<dbReference type="OrthoDB" id="9787283at2"/>
<dbReference type="Pfam" id="PF13416">
    <property type="entry name" value="SBP_bac_8"/>
    <property type="match status" value="1"/>
</dbReference>
<dbReference type="CDD" id="cd13580">
    <property type="entry name" value="PBP2_AlgQ_like_1"/>
    <property type="match status" value="1"/>
</dbReference>
<dbReference type="PROSITE" id="PS51257">
    <property type="entry name" value="PROKAR_LIPOPROTEIN"/>
    <property type="match status" value="1"/>
</dbReference>
<dbReference type="Proteomes" id="UP000028123">
    <property type="component" value="Unassembled WGS sequence"/>
</dbReference>
<dbReference type="PANTHER" id="PTHR43649">
    <property type="entry name" value="ARABINOSE-BINDING PROTEIN-RELATED"/>
    <property type="match status" value="1"/>
</dbReference>
<dbReference type="eggNOG" id="COG1653">
    <property type="taxonomic scope" value="Bacteria"/>
</dbReference>
<dbReference type="RefSeq" id="WP_036683760.1">
    <property type="nucleotide sequence ID" value="NZ_JNVM01000012.1"/>
</dbReference>
<evidence type="ECO:0000256" key="5">
    <source>
        <dbReference type="ARBA" id="ARBA00023288"/>
    </source>
</evidence>
<evidence type="ECO:0000256" key="2">
    <source>
        <dbReference type="ARBA" id="ARBA00022729"/>
    </source>
</evidence>
<protein>
    <submittedName>
        <fullName evidence="6">ABC transporter substrate-binding protein</fullName>
    </submittedName>
</protein>
<dbReference type="InterPro" id="IPR006059">
    <property type="entry name" value="SBP"/>
</dbReference>